<proteinExistence type="inferred from homology"/>
<keyword evidence="3" id="KW-1185">Reference proteome</keyword>
<dbReference type="OMA" id="HIAPDWF"/>
<dbReference type="AlphaFoldDB" id="A0A1G4MKC1"/>
<dbReference type="EMBL" id="LT598491">
    <property type="protein sequence ID" value="SCW04265.1"/>
    <property type="molecule type" value="Genomic_DNA"/>
</dbReference>
<protein>
    <submittedName>
        <fullName evidence="2">LAFE_0H09714g1_1</fullName>
    </submittedName>
</protein>
<dbReference type="InterPro" id="IPR004000">
    <property type="entry name" value="Actin"/>
</dbReference>
<dbReference type="Pfam" id="PF00022">
    <property type="entry name" value="Actin"/>
    <property type="match status" value="1"/>
</dbReference>
<dbReference type="InterPro" id="IPR043129">
    <property type="entry name" value="ATPase_NBD"/>
</dbReference>
<dbReference type="Proteomes" id="UP000190831">
    <property type="component" value="Chromosome H"/>
</dbReference>
<dbReference type="Gene3D" id="3.90.640.10">
    <property type="entry name" value="Actin, Chain A, domain 4"/>
    <property type="match status" value="1"/>
</dbReference>
<sequence>MPSNHIILQYGTKTIKIGRAGDHEYIDTYCFKNGFVGDEDFLYRLLYRWFHDKLMTSPQHTKLIILENIMLSLGHKKLLCKVGLQRLGVASMSFIPDILMSCVAAGVRSGIVIDIGAEHTVIAPVVELRIIDSHIGITNRGAGYLHKKLEESPAVVSPDSTSLASPSEADQELILNIVESQLMGSFFSGDYDMDEMPICPLLYRLTSKFPVVLKQALNSRIILTGSICEYQYLKNYLAQFLSTEFQVLDTLGPWAGGSLFEVHRQKLKSADPMEITQEMMAENCPIPDWHLKRFYI</sequence>
<dbReference type="STRING" id="4955.A0A1G4MKC1"/>
<dbReference type="SUPFAM" id="SSF53067">
    <property type="entry name" value="Actin-like ATPase domain"/>
    <property type="match status" value="2"/>
</dbReference>
<name>A0A1G4MKC1_LACFM</name>
<organism evidence="2 3">
    <name type="scientific">Lachancea fermentati</name>
    <name type="common">Zygosaccharomyces fermentati</name>
    <dbReference type="NCBI Taxonomy" id="4955"/>
    <lineage>
        <taxon>Eukaryota</taxon>
        <taxon>Fungi</taxon>
        <taxon>Dikarya</taxon>
        <taxon>Ascomycota</taxon>
        <taxon>Saccharomycotina</taxon>
        <taxon>Saccharomycetes</taxon>
        <taxon>Saccharomycetales</taxon>
        <taxon>Saccharomycetaceae</taxon>
        <taxon>Lachancea</taxon>
    </lineage>
</organism>
<evidence type="ECO:0000313" key="2">
    <source>
        <dbReference type="EMBL" id="SCW04265.1"/>
    </source>
</evidence>
<evidence type="ECO:0000256" key="1">
    <source>
        <dbReference type="RuleBase" id="RU000487"/>
    </source>
</evidence>
<evidence type="ECO:0000313" key="3">
    <source>
        <dbReference type="Proteomes" id="UP000190831"/>
    </source>
</evidence>
<accession>A0A1G4MKC1</accession>
<dbReference type="OrthoDB" id="337660at2759"/>
<dbReference type="Gene3D" id="3.30.420.40">
    <property type="match status" value="2"/>
</dbReference>
<gene>
    <name evidence="2" type="ORF">LAFE_0H09714G</name>
</gene>
<reference evidence="2 3" key="1">
    <citation type="submission" date="2016-03" db="EMBL/GenBank/DDBJ databases">
        <authorList>
            <person name="Devillers H."/>
        </authorList>
    </citation>
    <scope>NUCLEOTIDE SEQUENCE [LARGE SCALE GENOMIC DNA]</scope>
    <source>
        <strain evidence="2">CBS 6772</strain>
    </source>
</reference>
<comment type="similarity">
    <text evidence="1">Belongs to the actin family.</text>
</comment>
<dbReference type="SMART" id="SM00268">
    <property type="entry name" value="ACTIN"/>
    <property type="match status" value="1"/>
</dbReference>